<dbReference type="InterPro" id="IPR013098">
    <property type="entry name" value="Ig_I-set"/>
</dbReference>
<dbReference type="InterPro" id="IPR003599">
    <property type="entry name" value="Ig_sub"/>
</dbReference>
<keyword evidence="6" id="KW-0677">Repeat</keyword>
<keyword evidence="12" id="KW-1185">Reference proteome</keyword>
<dbReference type="PROSITE" id="PS50835">
    <property type="entry name" value="IG_LIKE"/>
    <property type="match status" value="6"/>
</dbReference>
<dbReference type="FunFam" id="2.60.40.10:FF:000050">
    <property type="entry name" value="Titin isoform B"/>
    <property type="match status" value="1"/>
</dbReference>
<evidence type="ECO:0000313" key="12">
    <source>
        <dbReference type="Proteomes" id="UP000230750"/>
    </source>
</evidence>
<feature type="domain" description="Ig-like" evidence="10">
    <location>
        <begin position="372"/>
        <end position="457"/>
    </location>
</feature>
<dbReference type="SMART" id="SM00408">
    <property type="entry name" value="IGc2"/>
    <property type="match status" value="5"/>
</dbReference>
<keyword evidence="4" id="KW-0963">Cytoplasm</keyword>
<feature type="domain" description="Ig-like" evidence="10">
    <location>
        <begin position="41"/>
        <end position="132"/>
    </location>
</feature>
<dbReference type="Proteomes" id="UP000230750">
    <property type="component" value="Unassembled WGS sequence"/>
</dbReference>
<comment type="similarity">
    <text evidence="3">Belongs to the protein kinase superfamily. CAMK Ser/Thr protein kinase family.</text>
</comment>
<keyword evidence="9" id="KW-0393">Immunoglobulin domain</keyword>
<accession>A0A2G8LL25</accession>
<dbReference type="InterPro" id="IPR013783">
    <property type="entry name" value="Ig-like_fold"/>
</dbReference>
<gene>
    <name evidence="11" type="ORF">BSL78_02129</name>
</gene>
<feature type="domain" description="Ig-like" evidence="10">
    <location>
        <begin position="548"/>
        <end position="634"/>
    </location>
</feature>
<dbReference type="AlphaFoldDB" id="A0A2G8LL25"/>
<sequence length="819" mass="92232">MAEMPQEEAVPGKPSELIEDMADVSIVPSEEDKPQEILQAPVFIDRPKDKDVEEGKPLKLECTFSGKPEPEVEWYRDGTLLEADSPEVLQTVEEGVTTLELPQVLPANAGEYKCLIFNEAGEDSVTVEVNVTEAKPEEKAPRFIEKPLALEVFEGEDAEFRFTVEGFPVPTIIWNKGWKTITPTPERYTVQIDIETKEHVFIIHTCKMTDIGKYTCKLTNPLGEEKCIASLTVKEKPAEKPAPLQKKLKKAEVVKVPETDEEIFEILKDEKPEDYEKILRKQGVISYKVIRKHVQMVEHRKAEEAEKLEVPFEISEAPKVESKIAPEDEKIPEAPVTKVEERPVEEVPVPVQEEMPLDKVPTIELPKPDEAPEFTEPLKPIQATELEPTELVCEVSDESVPVKWLKAGEEIPEDDERYEFKVQGRRRSLVIKDTTLEDAAEYSCELPKQVKTTAPITVEEGPITRIPDKEAEPAEVVVFECTVKDTDSKTTWFKDGKKIKFSDLHYRQVDEGPVRKLIVKKAVKKDEGEYTVKVGKKEVTATLKVKEPLKILEGPTPVSVKEGQEAVFTCTVSEDATNLEVTWFKKGEPITADERHEPIVEATVLKLIIHEATPEDTDEYSVKVKDLTGKAPLEVKPLVELEKPYFILKPKKIDTHEGMTATFTFTCGGNPYPTVQWFKGPTEIKEDDNHTITFNEDTKEHTFIIHSALPEDAGKYEVVLTNTAGVTKQAVTLMVQPKPEEEVKFKKKLSSYQHAGVSYCYSAASITLSFYHSIRQQLVKPLPLAQCLMEFHETWTQGPLGIGPSEMVRNLGSKVTCGP</sequence>
<dbReference type="GO" id="GO:0030424">
    <property type="term" value="C:axon"/>
    <property type="evidence" value="ECO:0007669"/>
    <property type="project" value="TreeGrafter"/>
</dbReference>
<protein>
    <submittedName>
        <fullName evidence="11">Putative titin</fullName>
    </submittedName>
</protein>
<proteinExistence type="inferred from homology"/>
<feature type="domain" description="Ig-like" evidence="10">
    <location>
        <begin position="644"/>
        <end position="732"/>
    </location>
</feature>
<dbReference type="PANTHER" id="PTHR45080:SF8">
    <property type="entry name" value="IG-LIKE DOMAIN-CONTAINING PROTEIN"/>
    <property type="match status" value="1"/>
</dbReference>
<dbReference type="InterPro" id="IPR050958">
    <property type="entry name" value="Cell_Adh-Cytoskel_Orgn"/>
</dbReference>
<dbReference type="GO" id="GO:0043025">
    <property type="term" value="C:neuronal cell body"/>
    <property type="evidence" value="ECO:0007669"/>
    <property type="project" value="TreeGrafter"/>
</dbReference>
<evidence type="ECO:0000256" key="3">
    <source>
        <dbReference type="ARBA" id="ARBA00006692"/>
    </source>
</evidence>
<dbReference type="SUPFAM" id="SSF48726">
    <property type="entry name" value="Immunoglobulin"/>
    <property type="match status" value="6"/>
</dbReference>
<evidence type="ECO:0000256" key="5">
    <source>
        <dbReference type="ARBA" id="ARBA00022729"/>
    </source>
</evidence>
<dbReference type="PANTHER" id="PTHR45080">
    <property type="entry name" value="CONTACTIN 5"/>
    <property type="match status" value="1"/>
</dbReference>
<dbReference type="EMBL" id="MRZV01000044">
    <property type="protein sequence ID" value="PIK60954.1"/>
    <property type="molecule type" value="Genomic_DNA"/>
</dbReference>
<keyword evidence="8" id="KW-0539">Nucleus</keyword>
<dbReference type="FunFam" id="2.60.40.10:FF:000425">
    <property type="entry name" value="Myosin light chain kinase"/>
    <property type="match status" value="2"/>
</dbReference>
<dbReference type="InterPro" id="IPR003598">
    <property type="entry name" value="Ig_sub2"/>
</dbReference>
<dbReference type="STRING" id="307972.A0A2G8LL25"/>
<organism evidence="11 12">
    <name type="scientific">Stichopus japonicus</name>
    <name type="common">Sea cucumber</name>
    <dbReference type="NCBI Taxonomy" id="307972"/>
    <lineage>
        <taxon>Eukaryota</taxon>
        <taxon>Metazoa</taxon>
        <taxon>Echinodermata</taxon>
        <taxon>Eleutherozoa</taxon>
        <taxon>Echinozoa</taxon>
        <taxon>Holothuroidea</taxon>
        <taxon>Aspidochirotacea</taxon>
        <taxon>Aspidochirotida</taxon>
        <taxon>Stichopodidae</taxon>
        <taxon>Apostichopus</taxon>
    </lineage>
</organism>
<evidence type="ECO:0000313" key="11">
    <source>
        <dbReference type="EMBL" id="PIK60954.1"/>
    </source>
</evidence>
<keyword evidence="7" id="KW-1015">Disulfide bond</keyword>
<feature type="domain" description="Ig-like" evidence="10">
    <location>
        <begin position="141"/>
        <end position="232"/>
    </location>
</feature>
<evidence type="ECO:0000256" key="9">
    <source>
        <dbReference type="ARBA" id="ARBA00023319"/>
    </source>
</evidence>
<dbReference type="OrthoDB" id="6612025at2759"/>
<evidence type="ECO:0000256" key="1">
    <source>
        <dbReference type="ARBA" id="ARBA00004123"/>
    </source>
</evidence>
<dbReference type="GO" id="GO:0005886">
    <property type="term" value="C:plasma membrane"/>
    <property type="evidence" value="ECO:0007669"/>
    <property type="project" value="TreeGrafter"/>
</dbReference>
<keyword evidence="5" id="KW-0732">Signal</keyword>
<dbReference type="GO" id="GO:0050808">
    <property type="term" value="P:synapse organization"/>
    <property type="evidence" value="ECO:0007669"/>
    <property type="project" value="TreeGrafter"/>
</dbReference>
<dbReference type="GO" id="GO:0007156">
    <property type="term" value="P:homophilic cell adhesion via plasma membrane adhesion molecules"/>
    <property type="evidence" value="ECO:0007669"/>
    <property type="project" value="TreeGrafter"/>
</dbReference>
<evidence type="ECO:0000256" key="2">
    <source>
        <dbReference type="ARBA" id="ARBA00004496"/>
    </source>
</evidence>
<dbReference type="GO" id="GO:0005634">
    <property type="term" value="C:nucleus"/>
    <property type="evidence" value="ECO:0007669"/>
    <property type="project" value="UniProtKB-SubCell"/>
</dbReference>
<evidence type="ECO:0000259" key="10">
    <source>
        <dbReference type="PROSITE" id="PS50835"/>
    </source>
</evidence>
<feature type="domain" description="Ig-like" evidence="10">
    <location>
        <begin position="462"/>
        <end position="542"/>
    </location>
</feature>
<evidence type="ECO:0000256" key="6">
    <source>
        <dbReference type="ARBA" id="ARBA00022737"/>
    </source>
</evidence>
<evidence type="ECO:0000256" key="8">
    <source>
        <dbReference type="ARBA" id="ARBA00023242"/>
    </source>
</evidence>
<dbReference type="InterPro" id="IPR007110">
    <property type="entry name" value="Ig-like_dom"/>
</dbReference>
<dbReference type="InterPro" id="IPR036179">
    <property type="entry name" value="Ig-like_dom_sf"/>
</dbReference>
<dbReference type="GO" id="GO:0030017">
    <property type="term" value="C:sarcomere"/>
    <property type="evidence" value="ECO:0007669"/>
    <property type="project" value="UniProtKB-ARBA"/>
</dbReference>
<dbReference type="Gene3D" id="2.60.40.10">
    <property type="entry name" value="Immunoglobulins"/>
    <property type="match status" value="6"/>
</dbReference>
<dbReference type="FunFam" id="2.60.40.10:FF:000345">
    <property type="entry name" value="Muscle M-line assembly protein unc-89"/>
    <property type="match status" value="1"/>
</dbReference>
<dbReference type="SMART" id="SM00409">
    <property type="entry name" value="IG"/>
    <property type="match status" value="6"/>
</dbReference>
<evidence type="ECO:0000256" key="4">
    <source>
        <dbReference type="ARBA" id="ARBA00022490"/>
    </source>
</evidence>
<reference evidence="11 12" key="1">
    <citation type="journal article" date="2017" name="PLoS Biol.">
        <title>The sea cucumber genome provides insights into morphological evolution and visceral regeneration.</title>
        <authorList>
            <person name="Zhang X."/>
            <person name="Sun L."/>
            <person name="Yuan J."/>
            <person name="Sun Y."/>
            <person name="Gao Y."/>
            <person name="Zhang L."/>
            <person name="Li S."/>
            <person name="Dai H."/>
            <person name="Hamel J.F."/>
            <person name="Liu C."/>
            <person name="Yu Y."/>
            <person name="Liu S."/>
            <person name="Lin W."/>
            <person name="Guo K."/>
            <person name="Jin S."/>
            <person name="Xu P."/>
            <person name="Storey K.B."/>
            <person name="Huan P."/>
            <person name="Zhang T."/>
            <person name="Zhou Y."/>
            <person name="Zhang J."/>
            <person name="Lin C."/>
            <person name="Li X."/>
            <person name="Xing L."/>
            <person name="Huo D."/>
            <person name="Sun M."/>
            <person name="Wang L."/>
            <person name="Mercier A."/>
            <person name="Li F."/>
            <person name="Yang H."/>
            <person name="Xiang J."/>
        </authorList>
    </citation>
    <scope>NUCLEOTIDE SEQUENCE [LARGE SCALE GENOMIC DNA]</scope>
    <source>
        <strain evidence="11">Shaxun</strain>
        <tissue evidence="11">Muscle</tissue>
    </source>
</reference>
<evidence type="ECO:0000256" key="7">
    <source>
        <dbReference type="ARBA" id="ARBA00023157"/>
    </source>
</evidence>
<comment type="subcellular location">
    <subcellularLocation>
        <location evidence="2">Cytoplasm</location>
    </subcellularLocation>
    <subcellularLocation>
        <location evidence="1">Nucleus</location>
    </subcellularLocation>
</comment>
<dbReference type="Pfam" id="PF07679">
    <property type="entry name" value="I-set"/>
    <property type="match status" value="6"/>
</dbReference>
<dbReference type="GO" id="GO:0008046">
    <property type="term" value="F:axon guidance receptor activity"/>
    <property type="evidence" value="ECO:0007669"/>
    <property type="project" value="TreeGrafter"/>
</dbReference>
<comment type="caution">
    <text evidence="11">The sequence shown here is derived from an EMBL/GenBank/DDBJ whole genome shotgun (WGS) entry which is preliminary data.</text>
</comment>
<name>A0A2G8LL25_STIJA</name>